<organism evidence="1 2">
    <name type="scientific">Blastopirellula marina</name>
    <dbReference type="NCBI Taxonomy" id="124"/>
    <lineage>
        <taxon>Bacteria</taxon>
        <taxon>Pseudomonadati</taxon>
        <taxon>Planctomycetota</taxon>
        <taxon>Planctomycetia</taxon>
        <taxon>Pirellulales</taxon>
        <taxon>Pirellulaceae</taxon>
        <taxon>Blastopirellula</taxon>
    </lineage>
</organism>
<evidence type="ECO:0000313" key="2">
    <source>
        <dbReference type="Proteomes" id="UP000237819"/>
    </source>
</evidence>
<proteinExistence type="predicted"/>
<accession>A0A2S8GI59</accession>
<reference evidence="1 2" key="1">
    <citation type="submission" date="2018-02" db="EMBL/GenBank/DDBJ databases">
        <title>Comparative genomes isolates from brazilian mangrove.</title>
        <authorList>
            <person name="Araujo J.E."/>
            <person name="Taketani R.G."/>
            <person name="Silva M.C.P."/>
            <person name="Loureco M.V."/>
            <person name="Andreote F.D."/>
        </authorList>
    </citation>
    <scope>NUCLEOTIDE SEQUENCE [LARGE SCALE GENOMIC DNA]</scope>
    <source>
        <strain evidence="1 2">Nap-Phe MGV</strain>
    </source>
</reference>
<dbReference type="AlphaFoldDB" id="A0A2S8GI59"/>
<sequence length="108" mass="11994">MKYFYFDEGKKKGIDGSTPQPATEAEVLAAWDAMSGQPLSFLGIVNEAGVTLQFMWEEDGSMVVDVPVPERSGSWTKTSDEADCKRIIADFYAGSDPTQIDDLTFEEW</sequence>
<dbReference type="Proteomes" id="UP000237819">
    <property type="component" value="Unassembled WGS sequence"/>
</dbReference>
<name>A0A2S8GI59_9BACT</name>
<protein>
    <submittedName>
        <fullName evidence="1">Uncharacterized protein</fullName>
    </submittedName>
</protein>
<comment type="caution">
    <text evidence="1">The sequence shown here is derived from an EMBL/GenBank/DDBJ whole genome shotgun (WGS) entry which is preliminary data.</text>
</comment>
<gene>
    <name evidence="1" type="ORF">C5Y93_20895</name>
</gene>
<evidence type="ECO:0000313" key="1">
    <source>
        <dbReference type="EMBL" id="PQO44001.1"/>
    </source>
</evidence>
<dbReference type="EMBL" id="PUHZ01000021">
    <property type="protein sequence ID" value="PQO44001.1"/>
    <property type="molecule type" value="Genomic_DNA"/>
</dbReference>
<dbReference type="OrthoDB" id="279832at2"/>
<dbReference type="RefSeq" id="WP_105337401.1">
    <property type="nucleotide sequence ID" value="NZ_PUHZ01000021.1"/>
</dbReference>